<feature type="transmembrane region" description="Helical" evidence="8">
    <location>
        <begin position="476"/>
        <end position="498"/>
    </location>
</feature>
<comment type="caution">
    <text evidence="11">The sequence shown here is derived from an EMBL/GenBank/DDBJ whole genome shotgun (WGS) entry which is preliminary data.</text>
</comment>
<evidence type="ECO:0000256" key="7">
    <source>
        <dbReference type="SAM" id="MobiDB-lite"/>
    </source>
</evidence>
<feature type="transmembrane region" description="Helical" evidence="8">
    <location>
        <begin position="160"/>
        <end position="181"/>
    </location>
</feature>
<keyword evidence="12" id="KW-1185">Reference proteome</keyword>
<feature type="domain" description="NADH-Ubiquinone oxidoreductase (complex I) chain 5 N-terminal" evidence="10">
    <location>
        <begin position="85"/>
        <end position="129"/>
    </location>
</feature>
<dbReference type="PANTHER" id="PTHR42829">
    <property type="entry name" value="NADH-UBIQUINONE OXIDOREDUCTASE CHAIN 5"/>
    <property type="match status" value="1"/>
</dbReference>
<feature type="transmembrane region" description="Helical" evidence="8">
    <location>
        <begin position="305"/>
        <end position="327"/>
    </location>
</feature>
<dbReference type="Proteomes" id="UP000718564">
    <property type="component" value="Unassembled WGS sequence"/>
</dbReference>
<dbReference type="Pfam" id="PF00662">
    <property type="entry name" value="Proton_antipo_N"/>
    <property type="match status" value="1"/>
</dbReference>
<reference evidence="11 12" key="1">
    <citation type="submission" date="2018-06" db="EMBL/GenBank/DDBJ databases">
        <title>Comparative genomics of Brasilonema spp. strains.</title>
        <authorList>
            <person name="Alvarenga D.O."/>
            <person name="Fiore M.F."/>
            <person name="Varani A.M."/>
        </authorList>
    </citation>
    <scope>NUCLEOTIDE SEQUENCE [LARGE SCALE GENOMIC DNA]</scope>
    <source>
        <strain evidence="11 12">SPC951</strain>
    </source>
</reference>
<feature type="transmembrane region" description="Helical" evidence="8">
    <location>
        <begin position="333"/>
        <end position="354"/>
    </location>
</feature>
<evidence type="ECO:0000313" key="12">
    <source>
        <dbReference type="Proteomes" id="UP000718564"/>
    </source>
</evidence>
<comment type="function">
    <text evidence="5">NDH-1 shuttles electrons from NAD(P)H, via FMN and iron-sulfur (Fe-S) centers, to quinones in the respiratory chain. The immediate electron acceptor for the enzyme in this species is believed to be plastoquinone. Couples the redox reaction to proton translocation (for every two electrons transferred, four hydrogen ions are translocated across the cytoplasmic membrane), and thus conserves the redox energy in a proton gradient.</text>
</comment>
<evidence type="ECO:0000259" key="10">
    <source>
        <dbReference type="Pfam" id="PF00662"/>
    </source>
</evidence>
<evidence type="ECO:0000259" key="9">
    <source>
        <dbReference type="Pfam" id="PF00361"/>
    </source>
</evidence>
<dbReference type="InterPro" id="IPR018393">
    <property type="entry name" value="NADHpl_OxRdtase_5_subgr"/>
</dbReference>
<dbReference type="Pfam" id="PF00361">
    <property type="entry name" value="Proton_antipo_M"/>
    <property type="match status" value="1"/>
</dbReference>
<accession>A0ABX1PCD7</accession>
<feature type="transmembrane region" description="Helical" evidence="8">
    <location>
        <begin position="266"/>
        <end position="284"/>
    </location>
</feature>
<feature type="transmembrane region" description="Helical" evidence="8">
    <location>
        <begin position="6"/>
        <end position="26"/>
    </location>
</feature>
<evidence type="ECO:0000256" key="3">
    <source>
        <dbReference type="ARBA" id="ARBA00022989"/>
    </source>
</evidence>
<evidence type="ECO:0000256" key="1">
    <source>
        <dbReference type="ARBA" id="ARBA00004127"/>
    </source>
</evidence>
<dbReference type="Gene3D" id="1.20.5.2700">
    <property type="match status" value="2"/>
</dbReference>
<name>A0ABX1PCD7_9CYAN</name>
<feature type="transmembrane region" description="Helical" evidence="8">
    <location>
        <begin position="424"/>
        <end position="447"/>
    </location>
</feature>
<gene>
    <name evidence="11" type="ORF">DP116_22840</name>
</gene>
<sequence>MIETIPSLLLTAAAAPLFAALVACAVRLAGRGRSRAPALVSTIAVAVSLLSSLVALAAWASHHGVGSERAGDAPNVLRGTWLTFAQFGGLRFDVSYSIDALTIVFFCVIGIVATCVHVYAIAYMHEETHASVEDHEIVSPLGDHLHRPGRYAAFFQHLSLFTFSMFGLVLTGNLLVLFAFWELVGATSYSLIGFYRERDSAASAARQAFVVNRVGDAGFLLGILILANLCGTLELHDLDGRLGIVSQFRMAANHFAWAVPARVGDANYGLLVLAGLGVCCGCVGKSAQAPLHAWLPDAMAGPTPVSALVHSATMVAAGVYLVARLAPVFPAEVLLVLAYVGAITLTLGALFALTATDLKRVLAFSTISQLGYMTLAVGVGGWNAATFHLTTHAFFKSLLFLGAGAVIHATHVQDLRRLGGLLKPLKVVAVTMLLACVAMVGAGLPLIDVGTSGYYSKDAILAQALAFSQRNPQHAVLFYLPLGAALLTAAYIFRLWFLTFVGPPRDPVARQHVHEPSRLMTVPLVVLATLAISAGWTFGLDAGLSPLLGQAVLPTARPGAHARSEPESADSTAHVADVPSARTGREPLAEPDDIAQGRWLPSLVIPAEAASHTPALHLAASLGGFAAGLAGFAIAAAFYGWRWLSADELARSFAPLSRALRSEGRFTSLYRTAFVAPTLAVARAAKWFDRVVLDGIVDGSARLAVWLARVDDRFDRGIVDGFVNAISRVIYETALSLRVVQTGRLRQYVLILAVGAAGLFLVASWWLSPPAARP</sequence>
<dbReference type="PRINTS" id="PR01434">
    <property type="entry name" value="NADHDHGNASE5"/>
</dbReference>
<evidence type="ECO:0000256" key="5">
    <source>
        <dbReference type="ARBA" id="ARBA00025624"/>
    </source>
</evidence>
<feature type="transmembrane region" description="Helical" evidence="8">
    <location>
        <begin position="618"/>
        <end position="641"/>
    </location>
</feature>
<dbReference type="NCBIfam" id="TIGR01974">
    <property type="entry name" value="NDH_I_L"/>
    <property type="match status" value="1"/>
</dbReference>
<comment type="subcellular location">
    <subcellularLocation>
        <location evidence="1">Endomembrane system</location>
        <topology evidence="1">Multi-pass membrane protein</topology>
    </subcellularLocation>
    <subcellularLocation>
        <location evidence="6">Membrane</location>
        <topology evidence="6">Multi-pass membrane protein</topology>
    </subcellularLocation>
</comment>
<evidence type="ECO:0000313" key="11">
    <source>
        <dbReference type="EMBL" id="NMG22138.1"/>
    </source>
</evidence>
<keyword evidence="4 8" id="KW-0472">Membrane</keyword>
<feature type="transmembrane region" description="Helical" evidence="8">
    <location>
        <begin position="519"/>
        <end position="538"/>
    </location>
</feature>
<dbReference type="RefSeq" id="WP_169157354.1">
    <property type="nucleotide sequence ID" value="NZ_CAWPJE010000222.1"/>
</dbReference>
<feature type="transmembrane region" description="Helical" evidence="8">
    <location>
        <begin position="748"/>
        <end position="767"/>
    </location>
</feature>
<feature type="domain" description="NADH:quinone oxidoreductase/Mrp antiporter transmembrane" evidence="9">
    <location>
        <begin position="172"/>
        <end position="469"/>
    </location>
</feature>
<dbReference type="EMBL" id="QMEB01000225">
    <property type="protein sequence ID" value="NMG22138.1"/>
    <property type="molecule type" value="Genomic_DNA"/>
</dbReference>
<keyword evidence="2 6" id="KW-0812">Transmembrane</keyword>
<feature type="transmembrane region" description="Helical" evidence="8">
    <location>
        <begin position="100"/>
        <end position="122"/>
    </location>
</feature>
<dbReference type="InterPro" id="IPR001750">
    <property type="entry name" value="ND/Mrp_TM"/>
</dbReference>
<proteinExistence type="predicted"/>
<dbReference type="InterPro" id="IPR003945">
    <property type="entry name" value="NU5C-like"/>
</dbReference>
<feature type="transmembrane region" description="Helical" evidence="8">
    <location>
        <begin position="394"/>
        <end position="412"/>
    </location>
</feature>
<dbReference type="InterPro" id="IPR001516">
    <property type="entry name" value="Proton_antipo_N"/>
</dbReference>
<evidence type="ECO:0000256" key="2">
    <source>
        <dbReference type="ARBA" id="ARBA00022692"/>
    </source>
</evidence>
<evidence type="ECO:0000256" key="4">
    <source>
        <dbReference type="ARBA" id="ARBA00023136"/>
    </source>
</evidence>
<keyword evidence="3 8" id="KW-1133">Transmembrane helix</keyword>
<feature type="transmembrane region" description="Helical" evidence="8">
    <location>
        <begin position="38"/>
        <end position="60"/>
    </location>
</feature>
<evidence type="ECO:0000256" key="6">
    <source>
        <dbReference type="RuleBase" id="RU000320"/>
    </source>
</evidence>
<dbReference type="PANTHER" id="PTHR42829:SF2">
    <property type="entry name" value="NADH-UBIQUINONE OXIDOREDUCTASE CHAIN 5"/>
    <property type="match status" value="1"/>
</dbReference>
<organism evidence="11 12">
    <name type="scientific">Brasilonema bromeliae SPC951</name>
    <dbReference type="NCBI Taxonomy" id="385972"/>
    <lineage>
        <taxon>Bacteria</taxon>
        <taxon>Bacillati</taxon>
        <taxon>Cyanobacteriota</taxon>
        <taxon>Cyanophyceae</taxon>
        <taxon>Nostocales</taxon>
        <taxon>Scytonemataceae</taxon>
        <taxon>Brasilonema</taxon>
        <taxon>Bromeliae group (in: Brasilonema)</taxon>
    </lineage>
</organism>
<feature type="region of interest" description="Disordered" evidence="7">
    <location>
        <begin position="558"/>
        <end position="588"/>
    </location>
</feature>
<evidence type="ECO:0000256" key="8">
    <source>
        <dbReference type="SAM" id="Phobius"/>
    </source>
</evidence>
<protein>
    <submittedName>
        <fullName evidence="11">NADH-quinone oxidoreductase subunit L</fullName>
    </submittedName>
</protein>